<protein>
    <recommendedName>
        <fullName evidence="3">Bacteriocin class II with double-glycine leader peptide</fullName>
    </recommendedName>
</protein>
<evidence type="ECO:0008006" key="3">
    <source>
        <dbReference type="Google" id="ProtNLM"/>
    </source>
</evidence>
<reference evidence="1 2" key="1">
    <citation type="submission" date="2018-05" db="EMBL/GenBank/DDBJ databases">
        <title>Complete genome sequences of Streptococcus sobrinus.</title>
        <authorList>
            <person name="Sales M."/>
            <person name="Jensen P.A."/>
        </authorList>
    </citation>
    <scope>NUCLEOTIDE SEQUENCE [LARGE SCALE GENOMIC DNA]</scope>
    <source>
        <strain evidence="1 2">SL1</strain>
    </source>
</reference>
<dbReference type="Proteomes" id="UP000245369">
    <property type="component" value="Chromosome"/>
</dbReference>
<dbReference type="EMBL" id="CP029490">
    <property type="protein sequence ID" value="AWN21180.1"/>
    <property type="molecule type" value="Genomic_DNA"/>
</dbReference>
<dbReference type="RefSeq" id="WP_002962142.1">
    <property type="nucleotide sequence ID" value="NZ_CP029490.1"/>
</dbReference>
<sequence>MYTSKLNTVAFDNFEIVKNDDLRERAGGDAFSDDMLDMGGYGIAAMSTVACPPACALAVAAMGGQTAKGIYDLYQSY</sequence>
<organism evidence="1 2">
    <name type="scientific">Streptococcus sobrinus</name>
    <dbReference type="NCBI Taxonomy" id="1310"/>
    <lineage>
        <taxon>Bacteria</taxon>
        <taxon>Bacillati</taxon>
        <taxon>Bacillota</taxon>
        <taxon>Bacilli</taxon>
        <taxon>Lactobacillales</taxon>
        <taxon>Streptococcaceae</taxon>
        <taxon>Streptococcus</taxon>
    </lineage>
</organism>
<name>A0ABM6W6H2_9STRE</name>
<gene>
    <name evidence="1" type="ORF">DK182_07400</name>
</gene>
<dbReference type="GeneID" id="93924332"/>
<accession>A0ABM6W6H2</accession>
<proteinExistence type="predicted"/>
<evidence type="ECO:0000313" key="2">
    <source>
        <dbReference type="Proteomes" id="UP000245369"/>
    </source>
</evidence>
<keyword evidence="2" id="KW-1185">Reference proteome</keyword>
<evidence type="ECO:0000313" key="1">
    <source>
        <dbReference type="EMBL" id="AWN21180.1"/>
    </source>
</evidence>